<sequence>MSRCSSSLVRAASASCQWLLSGSLASASAASAPSSLVARSFGGVRGLATKLAVVPREEPQVALNTAGLPPPWVPPPNNPQSLQPRARPSPQEVLASIRQAATPLDVHNAYRRRPSHLPPAVAAAKFSRLSELLLADPACLAFTSAASFAGQQPQQPPAPPATGARRLREPTQLKARVPGLAQVLREIGASWDVFLHLYGARQLAACVRAAAETGLILSRREWGPAATASAETGAESGGSASSGSSGGSGSASPAASAAGAGPAAGSRSGGEGRGLLQRSLDVLLDRGGQELAAAGPQAVLDLSHGLMLLGHVRPDTWRVVRPLLGKVAAAGGADKERAAAVLEWLQAADVKA</sequence>
<dbReference type="PaxDb" id="3055-EDP01121"/>
<dbReference type="Gramene" id="PNW72391">
    <property type="protein sequence ID" value="PNW72391"/>
    <property type="gene ID" value="CHLRE_16g675188v5"/>
</dbReference>
<feature type="region of interest" description="Disordered" evidence="1">
    <location>
        <begin position="227"/>
        <end position="271"/>
    </location>
</feature>
<reference evidence="2 3" key="1">
    <citation type="journal article" date="2007" name="Science">
        <title>The Chlamydomonas genome reveals the evolution of key animal and plant functions.</title>
        <authorList>
            <person name="Merchant S.S."/>
            <person name="Prochnik S.E."/>
            <person name="Vallon O."/>
            <person name="Harris E.H."/>
            <person name="Karpowicz S.J."/>
            <person name="Witman G.B."/>
            <person name="Terry A."/>
            <person name="Salamov A."/>
            <person name="Fritz-Laylin L.K."/>
            <person name="Marechal-Drouard L."/>
            <person name="Marshall W.F."/>
            <person name="Qu L.H."/>
            <person name="Nelson D.R."/>
            <person name="Sanderfoot A.A."/>
            <person name="Spalding M.H."/>
            <person name="Kapitonov V.V."/>
            <person name="Ren Q."/>
            <person name="Ferris P."/>
            <person name="Lindquist E."/>
            <person name="Shapiro H."/>
            <person name="Lucas S.M."/>
            <person name="Grimwood J."/>
            <person name="Schmutz J."/>
            <person name="Cardol P."/>
            <person name="Cerutti H."/>
            <person name="Chanfreau G."/>
            <person name="Chen C.L."/>
            <person name="Cognat V."/>
            <person name="Croft M.T."/>
            <person name="Dent R."/>
            <person name="Dutcher S."/>
            <person name="Fernandez E."/>
            <person name="Fukuzawa H."/>
            <person name="Gonzalez-Ballester D."/>
            <person name="Gonzalez-Halphen D."/>
            <person name="Hallmann A."/>
            <person name="Hanikenne M."/>
            <person name="Hippler M."/>
            <person name="Inwood W."/>
            <person name="Jabbari K."/>
            <person name="Kalanon M."/>
            <person name="Kuras R."/>
            <person name="Lefebvre P.A."/>
            <person name="Lemaire S.D."/>
            <person name="Lobanov A.V."/>
            <person name="Lohr M."/>
            <person name="Manuell A."/>
            <person name="Meier I."/>
            <person name="Mets L."/>
            <person name="Mittag M."/>
            <person name="Mittelmeier T."/>
            <person name="Moroney J.V."/>
            <person name="Moseley J."/>
            <person name="Napoli C."/>
            <person name="Nedelcu A.M."/>
            <person name="Niyogi K."/>
            <person name="Novoselov S.V."/>
            <person name="Paulsen I.T."/>
            <person name="Pazour G."/>
            <person name="Purton S."/>
            <person name="Ral J.P."/>
            <person name="Riano-Pachon D.M."/>
            <person name="Riekhof W."/>
            <person name="Rymarquis L."/>
            <person name="Schroda M."/>
            <person name="Stern D."/>
            <person name="Umen J."/>
            <person name="Willows R."/>
            <person name="Wilson N."/>
            <person name="Zimmer S.L."/>
            <person name="Allmer J."/>
            <person name="Balk J."/>
            <person name="Bisova K."/>
            <person name="Chen C.J."/>
            <person name="Elias M."/>
            <person name="Gendler K."/>
            <person name="Hauser C."/>
            <person name="Lamb M.R."/>
            <person name="Ledford H."/>
            <person name="Long J.C."/>
            <person name="Minagawa J."/>
            <person name="Page M.D."/>
            <person name="Pan J."/>
            <person name="Pootakham W."/>
            <person name="Roje S."/>
            <person name="Rose A."/>
            <person name="Stahlberg E."/>
            <person name="Terauchi A.M."/>
            <person name="Yang P."/>
            <person name="Ball S."/>
            <person name="Bowler C."/>
            <person name="Dieckmann C.L."/>
            <person name="Gladyshev V.N."/>
            <person name="Green P."/>
            <person name="Jorgensen R."/>
            <person name="Mayfield S."/>
            <person name="Mueller-Roeber B."/>
            <person name="Rajamani S."/>
            <person name="Sayre R.T."/>
            <person name="Brokstein P."/>
            <person name="Dubchak I."/>
            <person name="Goodstein D."/>
            <person name="Hornick L."/>
            <person name="Huang Y.W."/>
            <person name="Jhaveri J."/>
            <person name="Luo Y."/>
            <person name="Martinez D."/>
            <person name="Ngau W.C."/>
            <person name="Otillar B."/>
            <person name="Poliakov A."/>
            <person name="Porter A."/>
            <person name="Szajkowski L."/>
            <person name="Werner G."/>
            <person name="Zhou K."/>
            <person name="Grigoriev I.V."/>
            <person name="Rokhsar D.S."/>
            <person name="Grossman A.R."/>
        </authorList>
    </citation>
    <scope>NUCLEOTIDE SEQUENCE [LARGE SCALE GENOMIC DNA]</scope>
    <source>
        <strain evidence="3">CC-503</strain>
    </source>
</reference>
<dbReference type="OrthoDB" id="541918at2759"/>
<accession>A0A2K3CVT3</accession>
<evidence type="ECO:0000313" key="3">
    <source>
        <dbReference type="Proteomes" id="UP000006906"/>
    </source>
</evidence>
<dbReference type="RefSeq" id="XP_001695784.2">
    <property type="nucleotide sequence ID" value="XM_001695732.2"/>
</dbReference>
<organism evidence="2 3">
    <name type="scientific">Chlamydomonas reinhardtii</name>
    <name type="common">Chlamydomonas smithii</name>
    <dbReference type="NCBI Taxonomy" id="3055"/>
    <lineage>
        <taxon>Eukaryota</taxon>
        <taxon>Viridiplantae</taxon>
        <taxon>Chlorophyta</taxon>
        <taxon>core chlorophytes</taxon>
        <taxon>Chlorophyceae</taxon>
        <taxon>CS clade</taxon>
        <taxon>Chlamydomonadales</taxon>
        <taxon>Chlamydomonadaceae</taxon>
        <taxon>Chlamydomonas</taxon>
    </lineage>
</organism>
<protein>
    <submittedName>
        <fullName evidence="2">Uncharacterized protein</fullName>
    </submittedName>
</protein>
<evidence type="ECO:0000256" key="1">
    <source>
        <dbReference type="SAM" id="MobiDB-lite"/>
    </source>
</evidence>
<keyword evidence="3" id="KW-1185">Reference proteome</keyword>
<dbReference type="AlphaFoldDB" id="A0A2K3CVT3"/>
<proteinExistence type="predicted"/>
<dbReference type="EMBL" id="CM008977">
    <property type="protein sequence ID" value="PNW72391.1"/>
    <property type="molecule type" value="Genomic_DNA"/>
</dbReference>
<dbReference type="InParanoid" id="A0A2K3CVT3"/>
<dbReference type="GeneID" id="5721363"/>
<dbReference type="ExpressionAtlas" id="A0A2K3CVT3">
    <property type="expression patterns" value="baseline"/>
</dbReference>
<name>A0A2K3CVT3_CHLRE</name>
<evidence type="ECO:0000313" key="2">
    <source>
        <dbReference type="EMBL" id="PNW72391.1"/>
    </source>
</evidence>
<dbReference type="KEGG" id="cre:CHLRE_16g675188v5"/>
<feature type="region of interest" description="Disordered" evidence="1">
    <location>
        <begin position="65"/>
        <end position="88"/>
    </location>
</feature>
<dbReference type="Proteomes" id="UP000006906">
    <property type="component" value="Chromosome 16"/>
</dbReference>
<gene>
    <name evidence="2" type="ORF">CHLRE_16g675188v5</name>
</gene>
<feature type="compositionally biased region" description="Low complexity" evidence="1">
    <location>
        <begin position="250"/>
        <end position="266"/>
    </location>
</feature>
<feature type="compositionally biased region" description="Pro residues" evidence="1">
    <location>
        <begin position="68"/>
        <end position="78"/>
    </location>
</feature>
<feature type="compositionally biased region" description="Low complexity" evidence="1">
    <location>
        <begin position="227"/>
        <end position="243"/>
    </location>
</feature>